<reference evidence="3" key="1">
    <citation type="journal article" date="2016" name="Nature">
        <title>The genome of the seagrass Zostera marina reveals angiosperm adaptation to the sea.</title>
        <authorList>
            <person name="Olsen J.L."/>
            <person name="Rouze P."/>
            <person name="Verhelst B."/>
            <person name="Lin Y.-C."/>
            <person name="Bayer T."/>
            <person name="Collen J."/>
            <person name="Dattolo E."/>
            <person name="De Paoli E."/>
            <person name="Dittami S."/>
            <person name="Maumus F."/>
            <person name="Michel G."/>
            <person name="Kersting A."/>
            <person name="Lauritano C."/>
            <person name="Lohaus R."/>
            <person name="Toepel M."/>
            <person name="Tonon T."/>
            <person name="Vanneste K."/>
            <person name="Amirebrahimi M."/>
            <person name="Brakel J."/>
            <person name="Bostroem C."/>
            <person name="Chovatia M."/>
            <person name="Grimwood J."/>
            <person name="Jenkins J.W."/>
            <person name="Jueterbock A."/>
            <person name="Mraz A."/>
            <person name="Stam W.T."/>
            <person name="Tice H."/>
            <person name="Bornberg-Bauer E."/>
            <person name="Green P.J."/>
            <person name="Pearson G.A."/>
            <person name="Procaccini G."/>
            <person name="Duarte C.M."/>
            <person name="Schmutz J."/>
            <person name="Reusch T.B.H."/>
            <person name="Van de Peer Y."/>
        </authorList>
    </citation>
    <scope>NUCLEOTIDE SEQUENCE [LARGE SCALE GENOMIC DNA]</scope>
    <source>
        <strain evidence="3">cv. Finnish</strain>
    </source>
</reference>
<accession>A0A0K9PP90</accession>
<dbReference type="Proteomes" id="UP000036987">
    <property type="component" value="Unassembled WGS sequence"/>
</dbReference>
<dbReference type="Pfam" id="PF14432">
    <property type="entry name" value="DYW_deaminase"/>
    <property type="match status" value="1"/>
</dbReference>
<protein>
    <recommendedName>
        <fullName evidence="1">DYW domain-containing protein</fullName>
    </recommendedName>
</protein>
<comment type="caution">
    <text evidence="2">The sequence shown here is derived from an EMBL/GenBank/DDBJ whole genome shotgun (WGS) entry which is preliminary data.</text>
</comment>
<proteinExistence type="predicted"/>
<dbReference type="EMBL" id="LFYR01000729">
    <property type="protein sequence ID" value="KMZ70037.1"/>
    <property type="molecule type" value="Genomic_DNA"/>
</dbReference>
<keyword evidence="3" id="KW-1185">Reference proteome</keyword>
<evidence type="ECO:0000259" key="1">
    <source>
        <dbReference type="Pfam" id="PF14432"/>
    </source>
</evidence>
<dbReference type="InterPro" id="IPR032867">
    <property type="entry name" value="DYW_dom"/>
</dbReference>
<organism evidence="2 3">
    <name type="scientific">Zostera marina</name>
    <name type="common">Eelgrass</name>
    <dbReference type="NCBI Taxonomy" id="29655"/>
    <lineage>
        <taxon>Eukaryota</taxon>
        <taxon>Viridiplantae</taxon>
        <taxon>Streptophyta</taxon>
        <taxon>Embryophyta</taxon>
        <taxon>Tracheophyta</taxon>
        <taxon>Spermatophyta</taxon>
        <taxon>Magnoliopsida</taxon>
        <taxon>Liliopsida</taxon>
        <taxon>Zosteraceae</taxon>
        <taxon>Zostera</taxon>
    </lineage>
</organism>
<dbReference type="GO" id="GO:0008270">
    <property type="term" value="F:zinc ion binding"/>
    <property type="evidence" value="ECO:0007669"/>
    <property type="project" value="InterPro"/>
</dbReference>
<sequence length="157" mass="17968">MESCKTYGNSEIARKFQSKFIELSTEPAMPEESKVGGRIFVSKIYAGAGEWEKEEHMRAGLRRKQVGWSSIEKDGIVQRFIAGDRSHRQTHAIYSWVGDTVRSLLDGGSGDIVKIVKNLRMCRDCHVSKASKKVILVRDRIRFHRFVNGVCSCRDFW</sequence>
<gene>
    <name evidence="2" type="ORF">ZOSMA_1G00040</name>
</gene>
<dbReference type="OrthoDB" id="665793at2759"/>
<feature type="domain" description="DYW" evidence="1">
    <location>
        <begin position="103"/>
        <end position="157"/>
    </location>
</feature>
<name>A0A0K9PP90_ZOSMR</name>
<dbReference type="AlphaFoldDB" id="A0A0K9PP90"/>
<evidence type="ECO:0000313" key="3">
    <source>
        <dbReference type="Proteomes" id="UP000036987"/>
    </source>
</evidence>
<evidence type="ECO:0000313" key="2">
    <source>
        <dbReference type="EMBL" id="KMZ70037.1"/>
    </source>
</evidence>